<gene>
    <name evidence="9" type="ORF">GGR04_001511</name>
</gene>
<reference evidence="9 10" key="1">
    <citation type="submission" date="2020-08" db="EMBL/GenBank/DDBJ databases">
        <title>Genomic Encyclopedia of Type Strains, Phase IV (KMG-IV): sequencing the most valuable type-strain genomes for metagenomic binning, comparative biology and taxonomic classification.</title>
        <authorList>
            <person name="Goeker M."/>
        </authorList>
    </citation>
    <scope>NUCLEOTIDE SEQUENCE [LARGE SCALE GENOMIC DNA]</scope>
    <source>
        <strain evidence="9 10">DSM 102238</strain>
    </source>
</reference>
<dbReference type="InterPro" id="IPR000515">
    <property type="entry name" value="MetI-like"/>
</dbReference>
<keyword evidence="5 7" id="KW-1133">Transmembrane helix</keyword>
<evidence type="ECO:0000313" key="9">
    <source>
        <dbReference type="EMBL" id="MBB3997675.1"/>
    </source>
</evidence>
<feature type="transmembrane region" description="Helical" evidence="7">
    <location>
        <begin position="214"/>
        <end position="233"/>
    </location>
</feature>
<protein>
    <submittedName>
        <fullName evidence="9">Putative hydroxymethylpyrimidine transport system permease protein</fullName>
    </submittedName>
</protein>
<dbReference type="GO" id="GO:0005886">
    <property type="term" value="C:plasma membrane"/>
    <property type="evidence" value="ECO:0007669"/>
    <property type="project" value="UniProtKB-SubCell"/>
</dbReference>
<keyword evidence="6 7" id="KW-0472">Membrane</keyword>
<comment type="subcellular location">
    <subcellularLocation>
        <location evidence="1 7">Cell membrane</location>
        <topology evidence="1 7">Multi-pass membrane protein</topology>
    </subcellularLocation>
</comment>
<dbReference type="CDD" id="cd06261">
    <property type="entry name" value="TM_PBP2"/>
    <property type="match status" value="1"/>
</dbReference>
<dbReference type="RefSeq" id="WP_183199219.1">
    <property type="nucleotide sequence ID" value="NZ_JACIEK010000002.1"/>
</dbReference>
<feature type="transmembrane region" description="Helical" evidence="7">
    <location>
        <begin position="60"/>
        <end position="81"/>
    </location>
</feature>
<evidence type="ECO:0000313" key="10">
    <source>
        <dbReference type="Proteomes" id="UP000542776"/>
    </source>
</evidence>
<evidence type="ECO:0000256" key="4">
    <source>
        <dbReference type="ARBA" id="ARBA00022692"/>
    </source>
</evidence>
<keyword evidence="2 7" id="KW-0813">Transport</keyword>
<dbReference type="PROSITE" id="PS50928">
    <property type="entry name" value="ABC_TM1"/>
    <property type="match status" value="1"/>
</dbReference>
<keyword evidence="4 7" id="KW-0812">Transmembrane</keyword>
<evidence type="ECO:0000256" key="2">
    <source>
        <dbReference type="ARBA" id="ARBA00022448"/>
    </source>
</evidence>
<evidence type="ECO:0000256" key="6">
    <source>
        <dbReference type="ARBA" id="ARBA00023136"/>
    </source>
</evidence>
<evidence type="ECO:0000259" key="8">
    <source>
        <dbReference type="PROSITE" id="PS50928"/>
    </source>
</evidence>
<dbReference type="GO" id="GO:0055085">
    <property type="term" value="P:transmembrane transport"/>
    <property type="evidence" value="ECO:0007669"/>
    <property type="project" value="InterPro"/>
</dbReference>
<dbReference type="Pfam" id="PF00528">
    <property type="entry name" value="BPD_transp_1"/>
    <property type="match status" value="1"/>
</dbReference>
<comment type="similarity">
    <text evidence="7">Belongs to the binding-protein-dependent transport system permease family.</text>
</comment>
<feature type="transmembrane region" description="Helical" evidence="7">
    <location>
        <begin position="93"/>
        <end position="113"/>
    </location>
</feature>
<comment type="caution">
    <text evidence="9">The sequence shown here is derived from an EMBL/GenBank/DDBJ whole genome shotgun (WGS) entry which is preliminary data.</text>
</comment>
<evidence type="ECO:0000256" key="5">
    <source>
        <dbReference type="ARBA" id="ARBA00022989"/>
    </source>
</evidence>
<organism evidence="9 10">
    <name type="scientific">Aureimonas pseudogalii</name>
    <dbReference type="NCBI Taxonomy" id="1744844"/>
    <lineage>
        <taxon>Bacteria</taxon>
        <taxon>Pseudomonadati</taxon>
        <taxon>Pseudomonadota</taxon>
        <taxon>Alphaproteobacteria</taxon>
        <taxon>Hyphomicrobiales</taxon>
        <taxon>Aurantimonadaceae</taxon>
        <taxon>Aureimonas</taxon>
    </lineage>
</organism>
<evidence type="ECO:0000256" key="3">
    <source>
        <dbReference type="ARBA" id="ARBA00022475"/>
    </source>
</evidence>
<dbReference type="EMBL" id="JACIEK010000002">
    <property type="protein sequence ID" value="MBB3997675.1"/>
    <property type="molecule type" value="Genomic_DNA"/>
</dbReference>
<sequence length="261" mass="27812">MRAVRVTGLGLLFILLAWQALVWIVAPPPYMLPSPLAVAETLVARRAFLFEQSLVTLLEIALGLLFGTLAGVAAGFAVVAWPRAGAFAWPQLLILQSMPVFALAPLLVLWFGFGLTSKVVMASLVIFFPIASAFADGLRRTDPDLLDATAMTDASPMQALWHVRVPLAMPSLVTGLRVAAPFAPLGAVIGEWVGASGGLGFVMLQANARMQTDLCFAALAILAVLTLSLRALVDEFAPHLAPWARESAVHILPPSRQRIAS</sequence>
<feature type="transmembrane region" description="Helical" evidence="7">
    <location>
        <begin position="182"/>
        <end position="202"/>
    </location>
</feature>
<evidence type="ECO:0000256" key="1">
    <source>
        <dbReference type="ARBA" id="ARBA00004651"/>
    </source>
</evidence>
<evidence type="ECO:0000256" key="7">
    <source>
        <dbReference type="RuleBase" id="RU363032"/>
    </source>
</evidence>
<keyword evidence="3" id="KW-1003">Cell membrane</keyword>
<dbReference type="Gene3D" id="1.10.3720.10">
    <property type="entry name" value="MetI-like"/>
    <property type="match status" value="1"/>
</dbReference>
<proteinExistence type="inferred from homology"/>
<accession>A0A7W6EAD4</accession>
<dbReference type="Proteomes" id="UP000542776">
    <property type="component" value="Unassembled WGS sequence"/>
</dbReference>
<dbReference type="SUPFAM" id="SSF161098">
    <property type="entry name" value="MetI-like"/>
    <property type="match status" value="1"/>
</dbReference>
<dbReference type="PANTHER" id="PTHR30151:SF20">
    <property type="entry name" value="ABC TRANSPORTER PERMEASE PROTEIN HI_0355-RELATED"/>
    <property type="match status" value="1"/>
</dbReference>
<dbReference type="PANTHER" id="PTHR30151">
    <property type="entry name" value="ALKANE SULFONATE ABC TRANSPORTER-RELATED, MEMBRANE SUBUNIT"/>
    <property type="match status" value="1"/>
</dbReference>
<dbReference type="InterPro" id="IPR035906">
    <property type="entry name" value="MetI-like_sf"/>
</dbReference>
<keyword evidence="10" id="KW-1185">Reference proteome</keyword>
<dbReference type="AlphaFoldDB" id="A0A7W6EAD4"/>
<name>A0A7W6EAD4_9HYPH</name>
<feature type="domain" description="ABC transmembrane type-1" evidence="8">
    <location>
        <begin position="49"/>
        <end position="233"/>
    </location>
</feature>